<dbReference type="Gene3D" id="3.30.70.1060">
    <property type="entry name" value="Dimeric alpha+beta barrel"/>
    <property type="match status" value="1"/>
</dbReference>
<dbReference type="PANTHER" id="PTHR33606">
    <property type="entry name" value="PROTEIN YCII"/>
    <property type="match status" value="1"/>
</dbReference>
<accession>A0A0G2J020</accession>
<dbReference type="InterPro" id="IPR051807">
    <property type="entry name" value="Sec-metab_biosynth-assoc"/>
</dbReference>
<protein>
    <recommendedName>
        <fullName evidence="1">YCII-related domain-containing protein</fullName>
    </recommendedName>
</protein>
<dbReference type="Proteomes" id="UP000034164">
    <property type="component" value="Unassembled WGS sequence"/>
</dbReference>
<dbReference type="AlphaFoldDB" id="A0A0G2J020"/>
<dbReference type="InterPro" id="IPR005545">
    <property type="entry name" value="YCII"/>
</dbReference>
<dbReference type="PANTHER" id="PTHR33606:SF3">
    <property type="entry name" value="PROTEIN YCII"/>
    <property type="match status" value="1"/>
</dbReference>
<sequence length="112" mass="12210">MGSTTGAKNEYMVIVPDKEGTLQKRVEIRGAHLANLKPVLDSGFLKLGGAMLESHPEEGQTPPMKGSMLIVVAESPEAIREQLSKDIYATSGVWDIDNMQITPFKSAIRLPM</sequence>
<comment type="caution">
    <text evidence="2">The sequence shown here is derived from an EMBL/GenBank/DDBJ whole genome shotgun (WGS) entry which is preliminary data.</text>
</comment>
<name>A0A0G2J020_9EURO</name>
<reference evidence="3" key="1">
    <citation type="journal article" date="2015" name="PLoS Genet.">
        <title>The dynamic genome and transcriptome of the human fungal pathogen Blastomyces and close relative Emmonsia.</title>
        <authorList>
            <person name="Munoz J.F."/>
            <person name="Gauthier G.M."/>
            <person name="Desjardins C.A."/>
            <person name="Gallo J.E."/>
            <person name="Holder J."/>
            <person name="Sullivan T.D."/>
            <person name="Marty A.J."/>
            <person name="Carmen J.C."/>
            <person name="Chen Z."/>
            <person name="Ding L."/>
            <person name="Gujja S."/>
            <person name="Magrini V."/>
            <person name="Misas E."/>
            <person name="Mitreva M."/>
            <person name="Priest M."/>
            <person name="Saif S."/>
            <person name="Whiston E.A."/>
            <person name="Young S."/>
            <person name="Zeng Q."/>
            <person name="Goldman W.E."/>
            <person name="Mardis E.R."/>
            <person name="Taylor J.W."/>
            <person name="McEwen J.G."/>
            <person name="Clay O.K."/>
            <person name="Klein B.S."/>
            <person name="Cuomo C.A."/>
        </authorList>
    </citation>
    <scope>NUCLEOTIDE SEQUENCE [LARGE SCALE GENOMIC DNA]</scope>
    <source>
        <strain evidence="3">UAMH 3008</strain>
    </source>
</reference>
<dbReference type="VEuPathDB" id="FungiDB:EMCG_03567"/>
<feature type="domain" description="YCII-related" evidence="1">
    <location>
        <begin position="10"/>
        <end position="96"/>
    </location>
</feature>
<gene>
    <name evidence="2" type="ORF">EMCG_03567</name>
</gene>
<evidence type="ECO:0000313" key="3">
    <source>
        <dbReference type="Proteomes" id="UP000034164"/>
    </source>
</evidence>
<dbReference type="OrthoDB" id="5519740at2759"/>
<dbReference type="InterPro" id="IPR011008">
    <property type="entry name" value="Dimeric_a/b-barrel"/>
</dbReference>
<proteinExistence type="predicted"/>
<evidence type="ECO:0000259" key="1">
    <source>
        <dbReference type="Pfam" id="PF03795"/>
    </source>
</evidence>
<dbReference type="EMBL" id="LCZI01001202">
    <property type="protein sequence ID" value="KKZ61949.1"/>
    <property type="molecule type" value="Genomic_DNA"/>
</dbReference>
<dbReference type="SUPFAM" id="SSF54909">
    <property type="entry name" value="Dimeric alpha+beta barrel"/>
    <property type="match status" value="1"/>
</dbReference>
<organism evidence="2 3">
    <name type="scientific">[Emmonsia] crescens</name>
    <dbReference type="NCBI Taxonomy" id="73230"/>
    <lineage>
        <taxon>Eukaryota</taxon>
        <taxon>Fungi</taxon>
        <taxon>Dikarya</taxon>
        <taxon>Ascomycota</taxon>
        <taxon>Pezizomycotina</taxon>
        <taxon>Eurotiomycetes</taxon>
        <taxon>Eurotiomycetidae</taxon>
        <taxon>Onygenales</taxon>
        <taxon>Ajellomycetaceae</taxon>
        <taxon>Emergomyces</taxon>
    </lineage>
</organism>
<dbReference type="Pfam" id="PF03795">
    <property type="entry name" value="YCII"/>
    <property type="match status" value="1"/>
</dbReference>
<evidence type="ECO:0000313" key="2">
    <source>
        <dbReference type="EMBL" id="KKZ61949.1"/>
    </source>
</evidence>